<protein>
    <submittedName>
        <fullName evidence="9">Chaperonin 10-like protein</fullName>
    </submittedName>
</protein>
<reference evidence="9" key="2">
    <citation type="submission" date="2023-05" db="EMBL/GenBank/DDBJ databases">
        <authorList>
            <consortium name="Lawrence Berkeley National Laboratory"/>
            <person name="Steindorff A."/>
            <person name="Hensen N."/>
            <person name="Bonometti L."/>
            <person name="Westerberg I."/>
            <person name="Brannstrom I.O."/>
            <person name="Guillou S."/>
            <person name="Cros-Aarteil S."/>
            <person name="Calhoun S."/>
            <person name="Haridas S."/>
            <person name="Kuo A."/>
            <person name="Mondo S."/>
            <person name="Pangilinan J."/>
            <person name="Riley R."/>
            <person name="Labutti K."/>
            <person name="Andreopoulos B."/>
            <person name="Lipzen A."/>
            <person name="Chen C."/>
            <person name="Yanf M."/>
            <person name="Daum C."/>
            <person name="Ng V."/>
            <person name="Clum A."/>
            <person name="Ohm R."/>
            <person name="Martin F."/>
            <person name="Silar P."/>
            <person name="Natvig D."/>
            <person name="Lalanne C."/>
            <person name="Gautier V."/>
            <person name="Ament-Velasquez S.L."/>
            <person name="Kruys A."/>
            <person name="Hutchinson M.I."/>
            <person name="Powell A.J."/>
            <person name="Barry K."/>
            <person name="Miller A.N."/>
            <person name="Grigoriev I.V."/>
            <person name="Debuchy R."/>
            <person name="Gladieux P."/>
            <person name="Thoren M.H."/>
            <person name="Johannesson H."/>
        </authorList>
    </citation>
    <scope>NUCLEOTIDE SEQUENCE</scope>
    <source>
        <strain evidence="9">PSN309</strain>
    </source>
</reference>
<feature type="region of interest" description="Disordered" evidence="7">
    <location>
        <begin position="1"/>
        <end position="48"/>
    </location>
</feature>
<dbReference type="PROSITE" id="PS00059">
    <property type="entry name" value="ADH_ZINC"/>
    <property type="match status" value="1"/>
</dbReference>
<keyword evidence="4 6" id="KW-0862">Zinc</keyword>
<proteinExistence type="inferred from homology"/>
<dbReference type="AlphaFoldDB" id="A0AAN6WUA5"/>
<dbReference type="GO" id="GO:0004022">
    <property type="term" value="F:alcohol dehydrogenase (NAD+) activity"/>
    <property type="evidence" value="ECO:0007669"/>
    <property type="project" value="TreeGrafter"/>
</dbReference>
<evidence type="ECO:0000313" key="9">
    <source>
        <dbReference type="EMBL" id="KAK4188325.1"/>
    </source>
</evidence>
<dbReference type="GO" id="GO:0008270">
    <property type="term" value="F:zinc ion binding"/>
    <property type="evidence" value="ECO:0007669"/>
    <property type="project" value="InterPro"/>
</dbReference>
<dbReference type="EMBL" id="MU864390">
    <property type="protein sequence ID" value="KAK4188325.1"/>
    <property type="molecule type" value="Genomic_DNA"/>
</dbReference>
<evidence type="ECO:0000313" key="10">
    <source>
        <dbReference type="Proteomes" id="UP001302126"/>
    </source>
</evidence>
<evidence type="ECO:0000256" key="3">
    <source>
        <dbReference type="ARBA" id="ARBA00022723"/>
    </source>
</evidence>
<dbReference type="InterPro" id="IPR020843">
    <property type="entry name" value="ER"/>
</dbReference>
<evidence type="ECO:0000259" key="8">
    <source>
        <dbReference type="SMART" id="SM00829"/>
    </source>
</evidence>
<evidence type="ECO:0000256" key="7">
    <source>
        <dbReference type="SAM" id="MobiDB-lite"/>
    </source>
</evidence>
<dbReference type="Pfam" id="PF00107">
    <property type="entry name" value="ADH_zinc_N"/>
    <property type="match status" value="1"/>
</dbReference>
<evidence type="ECO:0000256" key="1">
    <source>
        <dbReference type="ARBA" id="ARBA00001947"/>
    </source>
</evidence>
<comment type="caution">
    <text evidence="9">The sequence shown here is derived from an EMBL/GenBank/DDBJ whole genome shotgun (WGS) entry which is preliminary data.</text>
</comment>
<evidence type="ECO:0000256" key="2">
    <source>
        <dbReference type="ARBA" id="ARBA00008072"/>
    </source>
</evidence>
<dbReference type="InterPro" id="IPR013154">
    <property type="entry name" value="ADH-like_N"/>
</dbReference>
<dbReference type="InterPro" id="IPR036291">
    <property type="entry name" value="NAD(P)-bd_dom_sf"/>
</dbReference>
<dbReference type="SUPFAM" id="SSF51735">
    <property type="entry name" value="NAD(P)-binding Rossmann-fold domains"/>
    <property type="match status" value="1"/>
</dbReference>
<dbReference type="SMART" id="SM00829">
    <property type="entry name" value="PKS_ER"/>
    <property type="match status" value="1"/>
</dbReference>
<dbReference type="Gene3D" id="3.40.50.720">
    <property type="entry name" value="NAD(P)-binding Rossmann-like Domain"/>
    <property type="match status" value="1"/>
</dbReference>
<comment type="cofactor">
    <cofactor evidence="1 6">
        <name>Zn(2+)</name>
        <dbReference type="ChEBI" id="CHEBI:29105"/>
    </cofactor>
</comment>
<keyword evidence="10" id="KW-1185">Reference proteome</keyword>
<feature type="compositionally biased region" description="Low complexity" evidence="7">
    <location>
        <begin position="7"/>
        <end position="22"/>
    </location>
</feature>
<evidence type="ECO:0000256" key="5">
    <source>
        <dbReference type="ARBA" id="ARBA00023002"/>
    </source>
</evidence>
<dbReference type="Proteomes" id="UP001302126">
    <property type="component" value="Unassembled WGS sequence"/>
</dbReference>
<name>A0AAN6WUA5_9PEZI</name>
<dbReference type="InterPro" id="IPR002328">
    <property type="entry name" value="ADH_Zn_CS"/>
</dbReference>
<dbReference type="InterPro" id="IPR013149">
    <property type="entry name" value="ADH-like_C"/>
</dbReference>
<reference evidence="9" key="1">
    <citation type="journal article" date="2023" name="Mol. Phylogenet. Evol.">
        <title>Genome-scale phylogeny and comparative genomics of the fungal order Sordariales.</title>
        <authorList>
            <person name="Hensen N."/>
            <person name="Bonometti L."/>
            <person name="Westerberg I."/>
            <person name="Brannstrom I.O."/>
            <person name="Guillou S."/>
            <person name="Cros-Aarteil S."/>
            <person name="Calhoun S."/>
            <person name="Haridas S."/>
            <person name="Kuo A."/>
            <person name="Mondo S."/>
            <person name="Pangilinan J."/>
            <person name="Riley R."/>
            <person name="LaButti K."/>
            <person name="Andreopoulos B."/>
            <person name="Lipzen A."/>
            <person name="Chen C."/>
            <person name="Yan M."/>
            <person name="Daum C."/>
            <person name="Ng V."/>
            <person name="Clum A."/>
            <person name="Steindorff A."/>
            <person name="Ohm R.A."/>
            <person name="Martin F."/>
            <person name="Silar P."/>
            <person name="Natvig D.O."/>
            <person name="Lalanne C."/>
            <person name="Gautier V."/>
            <person name="Ament-Velasquez S.L."/>
            <person name="Kruys A."/>
            <person name="Hutchinson M.I."/>
            <person name="Powell A.J."/>
            <person name="Barry K."/>
            <person name="Miller A.N."/>
            <person name="Grigoriev I.V."/>
            <person name="Debuchy R."/>
            <person name="Gladieux P."/>
            <person name="Hiltunen Thoren M."/>
            <person name="Johannesson H."/>
        </authorList>
    </citation>
    <scope>NUCLEOTIDE SEQUENCE</scope>
    <source>
        <strain evidence="9">PSN309</strain>
    </source>
</reference>
<evidence type="ECO:0000256" key="6">
    <source>
        <dbReference type="RuleBase" id="RU361277"/>
    </source>
</evidence>
<dbReference type="SUPFAM" id="SSF50129">
    <property type="entry name" value="GroES-like"/>
    <property type="match status" value="1"/>
</dbReference>
<sequence length="389" mass="41214">MPPKTPAKPTGTGSTATTTGASNRVGKPKPKSAAPKLTRPKPGQLPKHYRRAVFKEKGGDLSLEMVELKPPGANEILVKVEACGVCFSDTYSQYNAHNVEFPLCPGHEIIGRVASIGSNVVSWKVGQRIGSGWYGGSDGTCFNCHNGYFQMCENGVVNGVGKNGGYAEYCLINQEAGVVVPNNIKAEIAAPLLCAGVTVYNTLKRANLNPGSNIVVQGMGGLGHLAIAYGRAMGHRIIVVSRGKTKEQDAYRLGASVYIDSAKLTPETLPEAIKKTGLISLAITTAPKGEVISPLVTALGPEGKLMVLSVPEGGEQPLPVSVYHMLIRGLTVGSWPSGHSRDSEEAVSFAVLNGIETWTDAYPLEKANEAFKHMLSGGSKYRTVITMPK</sequence>
<dbReference type="PANTHER" id="PTHR42940:SF7">
    <property type="entry name" value="ALCOHOL DEHYDROGENASE-LIKE N-TERMINAL DOMAIN-CONTAINING PROTEIN"/>
    <property type="match status" value="1"/>
</dbReference>
<dbReference type="Gene3D" id="3.90.180.10">
    <property type="entry name" value="Medium-chain alcohol dehydrogenases, catalytic domain"/>
    <property type="match status" value="1"/>
</dbReference>
<keyword evidence="3 6" id="KW-0479">Metal-binding</keyword>
<gene>
    <name evidence="9" type="ORF">QBC35DRAFT_408800</name>
</gene>
<dbReference type="PANTHER" id="PTHR42940">
    <property type="entry name" value="ALCOHOL DEHYDROGENASE 1-RELATED"/>
    <property type="match status" value="1"/>
</dbReference>
<comment type="similarity">
    <text evidence="2 6">Belongs to the zinc-containing alcohol dehydrogenase family.</text>
</comment>
<accession>A0AAN6WUA5</accession>
<keyword evidence="5" id="KW-0560">Oxidoreductase</keyword>
<organism evidence="9 10">
    <name type="scientific">Podospora australis</name>
    <dbReference type="NCBI Taxonomy" id="1536484"/>
    <lineage>
        <taxon>Eukaryota</taxon>
        <taxon>Fungi</taxon>
        <taxon>Dikarya</taxon>
        <taxon>Ascomycota</taxon>
        <taxon>Pezizomycotina</taxon>
        <taxon>Sordariomycetes</taxon>
        <taxon>Sordariomycetidae</taxon>
        <taxon>Sordariales</taxon>
        <taxon>Podosporaceae</taxon>
        <taxon>Podospora</taxon>
    </lineage>
</organism>
<dbReference type="GO" id="GO:0005737">
    <property type="term" value="C:cytoplasm"/>
    <property type="evidence" value="ECO:0007669"/>
    <property type="project" value="TreeGrafter"/>
</dbReference>
<dbReference type="Pfam" id="PF08240">
    <property type="entry name" value="ADH_N"/>
    <property type="match status" value="1"/>
</dbReference>
<feature type="domain" description="Enoyl reductase (ER)" evidence="8">
    <location>
        <begin position="58"/>
        <end position="385"/>
    </location>
</feature>
<evidence type="ECO:0000256" key="4">
    <source>
        <dbReference type="ARBA" id="ARBA00022833"/>
    </source>
</evidence>
<dbReference type="InterPro" id="IPR011032">
    <property type="entry name" value="GroES-like_sf"/>
</dbReference>